<dbReference type="PANTHER" id="PTHR11474:SF76">
    <property type="entry name" value="SHKT DOMAIN-CONTAINING PROTEIN"/>
    <property type="match status" value="1"/>
</dbReference>
<dbReference type="InterPro" id="IPR050316">
    <property type="entry name" value="Tyrosinase/Hemocyanin"/>
</dbReference>
<gene>
    <name evidence="10" type="ORF">BDW59DRAFT_157890</name>
</gene>
<keyword evidence="11" id="KW-1185">Reference proteome</keyword>
<evidence type="ECO:0000256" key="1">
    <source>
        <dbReference type="ARBA" id="ARBA00009928"/>
    </source>
</evidence>
<dbReference type="PANTHER" id="PTHR11474">
    <property type="entry name" value="TYROSINASE FAMILY MEMBER"/>
    <property type="match status" value="1"/>
</dbReference>
<comment type="similarity">
    <text evidence="1">Belongs to the tyrosinase family.</text>
</comment>
<dbReference type="InterPro" id="IPR008922">
    <property type="entry name" value="Di-copper_centre_dom_sf"/>
</dbReference>
<proteinExistence type="inferred from homology"/>
<dbReference type="EC" id="1.14.18.1" evidence="2"/>
<evidence type="ECO:0000313" key="11">
    <source>
        <dbReference type="Proteomes" id="UP001610335"/>
    </source>
</evidence>
<evidence type="ECO:0000313" key="10">
    <source>
        <dbReference type="EMBL" id="KAL2831463.1"/>
    </source>
</evidence>
<evidence type="ECO:0000256" key="3">
    <source>
        <dbReference type="ARBA" id="ARBA00022723"/>
    </source>
</evidence>
<evidence type="ECO:0000256" key="8">
    <source>
        <dbReference type="SAM" id="MobiDB-lite"/>
    </source>
</evidence>
<feature type="domain" description="Tyrosinase copper-binding" evidence="9">
    <location>
        <begin position="143"/>
        <end position="154"/>
    </location>
</feature>
<evidence type="ECO:0000256" key="2">
    <source>
        <dbReference type="ARBA" id="ARBA00011906"/>
    </source>
</evidence>
<protein>
    <recommendedName>
        <fullName evidence="2">tyrosinase</fullName>
        <ecNumber evidence="2">1.14.18.1</ecNumber>
    </recommendedName>
</protein>
<comment type="catalytic activity">
    <reaction evidence="6">
        <text>2 L-dopa + O2 = 2 L-dopaquinone + 2 H2O</text>
        <dbReference type="Rhea" id="RHEA:34287"/>
        <dbReference type="ChEBI" id="CHEBI:15377"/>
        <dbReference type="ChEBI" id="CHEBI:15379"/>
        <dbReference type="ChEBI" id="CHEBI:57504"/>
        <dbReference type="ChEBI" id="CHEBI:57924"/>
        <dbReference type="EC" id="1.14.18.1"/>
    </reaction>
</comment>
<feature type="region of interest" description="Disordered" evidence="8">
    <location>
        <begin position="1"/>
        <end position="50"/>
    </location>
</feature>
<keyword evidence="4" id="KW-0186">Copper</keyword>
<keyword evidence="3" id="KW-0479">Metal-binding</keyword>
<dbReference type="Pfam" id="PF00264">
    <property type="entry name" value="Tyrosinase"/>
    <property type="match status" value="1"/>
</dbReference>
<evidence type="ECO:0000256" key="5">
    <source>
        <dbReference type="ARBA" id="ARBA00023101"/>
    </source>
</evidence>
<dbReference type="InterPro" id="IPR002227">
    <property type="entry name" value="Tyrosinase_Cu-bd"/>
</dbReference>
<dbReference type="Gene3D" id="1.10.1280.10">
    <property type="entry name" value="Di-copper center containing domain from catechol oxidase"/>
    <property type="match status" value="1"/>
</dbReference>
<reference evidence="10 11" key="1">
    <citation type="submission" date="2024-07" db="EMBL/GenBank/DDBJ databases">
        <title>Section-level genome sequencing and comparative genomics of Aspergillus sections Usti and Cavernicolus.</title>
        <authorList>
            <consortium name="Lawrence Berkeley National Laboratory"/>
            <person name="Nybo J.L."/>
            <person name="Vesth T.C."/>
            <person name="Theobald S."/>
            <person name="Frisvad J.C."/>
            <person name="Larsen T.O."/>
            <person name="Kjaerboelling I."/>
            <person name="Rothschild-Mancinelli K."/>
            <person name="Lyhne E.K."/>
            <person name="Kogle M.E."/>
            <person name="Barry K."/>
            <person name="Clum A."/>
            <person name="Na H."/>
            <person name="Ledsgaard L."/>
            <person name="Lin J."/>
            <person name="Lipzen A."/>
            <person name="Kuo A."/>
            <person name="Riley R."/>
            <person name="Mondo S."/>
            <person name="LaButti K."/>
            <person name="Haridas S."/>
            <person name="Pangalinan J."/>
            <person name="Salamov A.A."/>
            <person name="Simmons B.A."/>
            <person name="Magnuson J.K."/>
            <person name="Chen J."/>
            <person name="Drula E."/>
            <person name="Henrissat B."/>
            <person name="Wiebenga A."/>
            <person name="Lubbers R.J."/>
            <person name="Gomes A.C."/>
            <person name="Makela M.R."/>
            <person name="Stajich J."/>
            <person name="Grigoriev I.V."/>
            <person name="Mortensen U.H."/>
            <person name="De vries R.P."/>
            <person name="Baker S.E."/>
            <person name="Andersen M.R."/>
        </authorList>
    </citation>
    <scope>NUCLEOTIDE SEQUENCE [LARGE SCALE GENOMIC DNA]</scope>
    <source>
        <strain evidence="10 11">CBS 600.67</strain>
    </source>
</reference>
<evidence type="ECO:0000256" key="4">
    <source>
        <dbReference type="ARBA" id="ARBA00023008"/>
    </source>
</evidence>
<evidence type="ECO:0000256" key="7">
    <source>
        <dbReference type="ARBA" id="ARBA00048881"/>
    </source>
</evidence>
<name>A0ABR4IXB4_9EURO</name>
<evidence type="ECO:0000256" key="6">
    <source>
        <dbReference type="ARBA" id="ARBA00048233"/>
    </source>
</evidence>
<dbReference type="EMBL" id="JBFXLS010000009">
    <property type="protein sequence ID" value="KAL2831463.1"/>
    <property type="molecule type" value="Genomic_DNA"/>
</dbReference>
<comment type="caution">
    <text evidence="10">The sequence shown here is derived from an EMBL/GenBank/DDBJ whole genome shotgun (WGS) entry which is preliminary data.</text>
</comment>
<sequence>MFLEETNTHPSKGERPNPLRYALTRNGQSKAGNREPYVSRDPTLMKGSGDPKWQEKINRFKIYHAQVACALKQGTFSQPDDITTQFGHPFGIPWANLPEFSDLPPDNLYPYRSDFDGFFEQAHDNWHGWIDPDMADNAYTAFDPIFLSYHCNVDRPVSKFISAHPQSQFTSNFPLRPFTDSGKNLNYNDPRAFTYTTVGDMAKDTRVLGYTYALPKNSEQDLAIQMLQREGGPHKNVAPTGGVGVFLLPPISVLTKDQATYRETPATLEKLKQQLQAAVVFEIFFCTVESYTIDVFVGQSQDLAPNLETNPRYIGCITRLGMGTDIARQRCRGAPVTRVLWIEKGFEEEVRRNGIQQVVTKLPTGESVEEREWKPWKGFTGEVRWLLRAMERAD</sequence>
<dbReference type="PROSITE" id="PS00498">
    <property type="entry name" value="TYROSINASE_2"/>
    <property type="match status" value="1"/>
</dbReference>
<keyword evidence="5" id="KW-0470">Melanin biosynthesis</keyword>
<dbReference type="Proteomes" id="UP001610335">
    <property type="component" value="Unassembled WGS sequence"/>
</dbReference>
<evidence type="ECO:0000259" key="9">
    <source>
        <dbReference type="PROSITE" id="PS00498"/>
    </source>
</evidence>
<accession>A0ABR4IXB4</accession>
<comment type="catalytic activity">
    <reaction evidence="7">
        <text>L-tyrosine + O2 = L-dopaquinone + H2O</text>
        <dbReference type="Rhea" id="RHEA:18117"/>
        <dbReference type="ChEBI" id="CHEBI:15377"/>
        <dbReference type="ChEBI" id="CHEBI:15379"/>
        <dbReference type="ChEBI" id="CHEBI:57924"/>
        <dbReference type="ChEBI" id="CHEBI:58315"/>
        <dbReference type="EC" id="1.14.18.1"/>
    </reaction>
</comment>
<dbReference type="SUPFAM" id="SSF48056">
    <property type="entry name" value="Di-copper centre-containing domain"/>
    <property type="match status" value="1"/>
</dbReference>
<organism evidence="10 11">
    <name type="scientific">Aspergillus cavernicola</name>
    <dbReference type="NCBI Taxonomy" id="176166"/>
    <lineage>
        <taxon>Eukaryota</taxon>
        <taxon>Fungi</taxon>
        <taxon>Dikarya</taxon>
        <taxon>Ascomycota</taxon>
        <taxon>Pezizomycotina</taxon>
        <taxon>Eurotiomycetes</taxon>
        <taxon>Eurotiomycetidae</taxon>
        <taxon>Eurotiales</taxon>
        <taxon>Aspergillaceae</taxon>
        <taxon>Aspergillus</taxon>
        <taxon>Aspergillus subgen. Nidulantes</taxon>
    </lineage>
</organism>